<dbReference type="KEGG" id="dosa:Os02g0517432"/>
<evidence type="ECO:0000313" key="1">
    <source>
        <dbReference type="EMBL" id="BAD46723.1"/>
    </source>
</evidence>
<protein>
    <submittedName>
        <fullName evidence="2">Os02g0517432 protein</fullName>
    </submittedName>
</protein>
<proteinExistence type="predicted"/>
<accession>Q64M82</accession>
<gene>
    <name evidence="2" type="ordered locus">Os02g0517432</name>
    <name evidence="1" type="ORF">OSJNBa0004O05.20</name>
</gene>
<reference evidence="2" key="8">
    <citation type="submission" date="2012-08" db="EMBL/GenBank/DDBJ databases">
        <title>The Second Rice Annotation Project Meeting (RAP2).</title>
        <authorList>
            <consortium name="The Rice Annotation Project (RAP)"/>
        </authorList>
    </citation>
    <scope>NUCLEOTIDE SEQUENCE</scope>
</reference>
<dbReference type="AlphaFoldDB" id="Q64M82"/>
<evidence type="ECO:0000313" key="3">
    <source>
        <dbReference type="Proteomes" id="UP000000763"/>
    </source>
</evidence>
<reference evidence="2" key="3">
    <citation type="journal article" date="2006" name="Nucleic Acids Res.">
        <title>The Rice Annotation Project Database (RAP-DB): hub for Oryza sativa ssp. japonica genome information.</title>
        <authorList>
            <person name="Ohyanagi H."/>
            <person name="Tanaka T."/>
            <person name="Sakai H."/>
            <person name="Shigemoto Y."/>
            <person name="Yamaguchi K."/>
            <person name="Habara T."/>
            <person name="Fujii Y."/>
            <person name="Antonio B.A."/>
            <person name="Nagamura Y."/>
            <person name="Imanishi T."/>
            <person name="Ikeo K."/>
            <person name="Itoh T."/>
            <person name="Gojobori T."/>
            <person name="Sasaki T."/>
        </authorList>
    </citation>
    <scope>NUCLEOTIDE SEQUENCE</scope>
</reference>
<reference evidence="2 3" key="2">
    <citation type="journal article" date="2005" name="Nature">
        <title>The map-based sequence of the rice genome.</title>
        <authorList>
            <consortium name="International rice genome sequencing project (IRGSP)"/>
            <person name="Matsumoto T."/>
            <person name="Wu J."/>
            <person name="Kanamori H."/>
            <person name="Katayose Y."/>
            <person name="Fujisawa M."/>
            <person name="Namiki N."/>
            <person name="Mizuno H."/>
            <person name="Yamamoto K."/>
            <person name="Antonio B.A."/>
            <person name="Baba T."/>
            <person name="Sakata K."/>
            <person name="Nagamura Y."/>
            <person name="Aoki H."/>
            <person name="Arikawa K."/>
            <person name="Arita K."/>
            <person name="Bito T."/>
            <person name="Chiden Y."/>
            <person name="Fujitsuka N."/>
            <person name="Fukunaka R."/>
            <person name="Hamada M."/>
            <person name="Harada C."/>
            <person name="Hayashi A."/>
            <person name="Hijishita S."/>
            <person name="Honda M."/>
            <person name="Hosokawa S."/>
            <person name="Ichikawa Y."/>
            <person name="Idonuma A."/>
            <person name="Iijima M."/>
            <person name="Ikeda M."/>
            <person name="Ikeno M."/>
            <person name="Ito K."/>
            <person name="Ito S."/>
            <person name="Ito T."/>
            <person name="Ito Y."/>
            <person name="Ito Y."/>
            <person name="Iwabuchi A."/>
            <person name="Kamiya K."/>
            <person name="Karasawa W."/>
            <person name="Kurita K."/>
            <person name="Katagiri S."/>
            <person name="Kikuta A."/>
            <person name="Kobayashi H."/>
            <person name="Kobayashi N."/>
            <person name="Machita K."/>
            <person name="Maehara T."/>
            <person name="Masukawa M."/>
            <person name="Mizubayashi T."/>
            <person name="Mukai Y."/>
            <person name="Nagasaki H."/>
            <person name="Nagata Y."/>
            <person name="Naito S."/>
            <person name="Nakashima M."/>
            <person name="Nakama Y."/>
            <person name="Nakamichi Y."/>
            <person name="Nakamura M."/>
            <person name="Meguro A."/>
            <person name="Negishi M."/>
            <person name="Ohta I."/>
            <person name="Ohta T."/>
            <person name="Okamoto M."/>
            <person name="Ono N."/>
            <person name="Saji S."/>
            <person name="Sakaguchi M."/>
            <person name="Sakai K."/>
            <person name="Shibata M."/>
            <person name="Shimokawa T."/>
            <person name="Song J."/>
            <person name="Takazaki Y."/>
            <person name="Terasawa K."/>
            <person name="Tsugane M."/>
            <person name="Tsuji K."/>
            <person name="Ueda S."/>
            <person name="Waki K."/>
            <person name="Yamagata H."/>
            <person name="Yamamoto M."/>
            <person name="Yamamoto S."/>
            <person name="Yamane H."/>
            <person name="Yoshiki S."/>
            <person name="Yoshihara R."/>
            <person name="Yukawa K."/>
            <person name="Zhong H."/>
            <person name="Yano M."/>
            <person name="Yuan Q."/>
            <person name="Ouyang S."/>
            <person name="Liu J."/>
            <person name="Jones K.M."/>
            <person name="Gansberger K."/>
            <person name="Moffat K."/>
            <person name="Hill J."/>
            <person name="Bera J."/>
            <person name="Fadrosh D."/>
            <person name="Jin S."/>
            <person name="Johri S."/>
            <person name="Kim M."/>
            <person name="Overton L."/>
            <person name="Reardon M."/>
            <person name="Tsitrin T."/>
            <person name="Vuong H."/>
            <person name="Weaver B."/>
            <person name="Ciecko A."/>
            <person name="Tallon L."/>
            <person name="Jackson J."/>
            <person name="Pai G."/>
            <person name="Aken S.V."/>
            <person name="Utterback T."/>
            <person name="Reidmuller S."/>
            <person name="Feldblyum T."/>
            <person name="Hsiao J."/>
            <person name="Zismann V."/>
            <person name="Iobst S."/>
            <person name="de Vazeille A.R."/>
            <person name="Buell C.R."/>
            <person name="Ying K."/>
            <person name="Li Y."/>
            <person name="Lu T."/>
            <person name="Huang Y."/>
            <person name="Zhao Q."/>
            <person name="Feng Q."/>
            <person name="Zhang L."/>
            <person name="Zhu J."/>
            <person name="Weng Q."/>
            <person name="Mu J."/>
            <person name="Lu Y."/>
            <person name="Fan D."/>
            <person name="Liu Y."/>
            <person name="Guan J."/>
            <person name="Zhang Y."/>
            <person name="Yu S."/>
            <person name="Liu X."/>
            <person name="Zhang Y."/>
            <person name="Hong G."/>
            <person name="Han B."/>
            <person name="Choisne N."/>
            <person name="Demange N."/>
            <person name="Orjeda G."/>
            <person name="Samain S."/>
            <person name="Cattolico L."/>
            <person name="Pelletier E."/>
            <person name="Couloux A."/>
            <person name="Segurens B."/>
            <person name="Wincker P."/>
            <person name="D'Hont A."/>
            <person name="Scarpelli C."/>
            <person name="Weissenbach J."/>
            <person name="Salanoubat M."/>
            <person name="Quetier F."/>
            <person name="Yu Y."/>
            <person name="Kim H.R."/>
            <person name="Rambo T."/>
            <person name="Currie J."/>
            <person name="Collura K."/>
            <person name="Luo M."/>
            <person name="Yang T."/>
            <person name="Ammiraju J.S.S."/>
            <person name="Engler F."/>
            <person name="Soderlund C."/>
            <person name="Wing R.A."/>
            <person name="Palmer L.E."/>
            <person name="de la Bastide M."/>
            <person name="Spiegel L."/>
            <person name="Nascimento L."/>
            <person name="Zutavern T."/>
            <person name="O'Shaughnessy A."/>
            <person name="Dike S."/>
            <person name="Dedhia N."/>
            <person name="Preston R."/>
            <person name="Balija V."/>
            <person name="McCombie W.R."/>
            <person name="Chow T."/>
            <person name="Chen H."/>
            <person name="Chung M."/>
            <person name="Chen C."/>
            <person name="Shaw J."/>
            <person name="Wu H."/>
            <person name="Hsiao K."/>
            <person name="Chao Y."/>
            <person name="Chu M."/>
            <person name="Cheng C."/>
            <person name="Hour A."/>
            <person name="Lee P."/>
            <person name="Lin S."/>
            <person name="Lin Y."/>
            <person name="Liou J."/>
            <person name="Liu S."/>
            <person name="Hsing Y."/>
            <person name="Raghuvanshi S."/>
            <person name="Mohanty A."/>
            <person name="Bharti A.K."/>
            <person name="Gaur A."/>
            <person name="Gupta V."/>
            <person name="Kumar D."/>
            <person name="Ravi V."/>
            <person name="Vij S."/>
            <person name="Kapur A."/>
            <person name="Khurana P."/>
            <person name="Khurana P."/>
            <person name="Khurana J.P."/>
            <person name="Tyagi A.K."/>
            <person name="Gaikwad K."/>
            <person name="Singh A."/>
            <person name="Dalal V."/>
            <person name="Srivastava S."/>
            <person name="Dixit A."/>
            <person name="Pal A.K."/>
            <person name="Ghazi I.A."/>
            <person name="Yadav M."/>
            <person name="Pandit A."/>
            <person name="Bhargava A."/>
            <person name="Sureshbabu K."/>
            <person name="Batra K."/>
            <person name="Sharma T.R."/>
            <person name="Mohapatra T."/>
            <person name="Singh N.K."/>
            <person name="Messing J."/>
            <person name="Nelson A.B."/>
            <person name="Fuks G."/>
            <person name="Kavchok S."/>
            <person name="Keizer G."/>
            <person name="Linton E."/>
            <person name="Llaca V."/>
            <person name="Song R."/>
            <person name="Tanyolac B."/>
            <person name="Young S."/>
            <person name="Ho-Il K."/>
            <person name="Hahn J.H."/>
            <person name="Sangsakoo G."/>
            <person name="Vanavichit A."/>
            <person name="de Mattos Luiz.A.T."/>
            <person name="Zimmer P.D."/>
            <person name="Malone G."/>
            <person name="Dellagostin O."/>
            <person name="de Oliveira A.C."/>
            <person name="Bevan M."/>
            <person name="Bancroft I."/>
            <person name="Minx P."/>
            <person name="Cordum H."/>
            <person name="Wilson R."/>
            <person name="Cheng Z."/>
            <person name="Jin W."/>
            <person name="Jiang J."/>
            <person name="Leong S.A."/>
            <person name="Iwama H."/>
            <person name="Gojobori T."/>
            <person name="Itoh T."/>
            <person name="Niimura Y."/>
            <person name="Fujii Y."/>
            <person name="Habara T."/>
            <person name="Sakai H."/>
            <person name="Sato Y."/>
            <person name="Wilson G."/>
            <person name="Kumar K."/>
            <person name="McCouch S."/>
            <person name="Juretic N."/>
            <person name="Hoen D."/>
            <person name="Wright S."/>
            <person name="Bruskiewich R."/>
            <person name="Bureau T."/>
            <person name="Miyao A."/>
            <person name="Hirochika H."/>
            <person name="Nishikawa T."/>
            <person name="Kadowaki K."/>
            <person name="Sugiura M."/>
            <person name="Burr B."/>
            <person name="Sasaki T."/>
        </authorList>
    </citation>
    <scope>NUCLEOTIDE SEQUENCE [LARGE SCALE GENOMIC DNA]</scope>
    <source>
        <strain evidence="3">cv. Nipponbare</strain>
    </source>
</reference>
<reference evidence="2" key="5">
    <citation type="journal article" date="2008" name="Nucleic Acids Res.">
        <title>The Rice Annotation Project Database (RAP-DB): 2008 update.</title>
        <authorList>
            <consortium name="The Rice Annotation Project (RAP)"/>
            <person name="Tanaka T."/>
            <person name="Antonio B.A."/>
            <person name="Kikuchi S."/>
            <person name="Matsumoto T."/>
            <person name="Nagamura Y."/>
            <person name="Numa H."/>
            <person name="Sakai H."/>
            <person name="Wu J."/>
            <person name="Itoh T."/>
            <person name="Sasaki T."/>
            <person name="Aono R."/>
            <person name="Fujii Y."/>
            <person name="Habara T."/>
            <person name="Harada E."/>
            <person name="Kanno M."/>
            <person name="Kawahara Y."/>
            <person name="Kawashima H."/>
            <person name="Kubooka H."/>
            <person name="Matsuya A."/>
            <person name="Nakaoka H."/>
            <person name="Saichi N."/>
            <person name="Sanbonmatsu R."/>
            <person name="Sato Y."/>
            <person name="Shinso Y."/>
            <person name="Suzuki M."/>
            <person name="Takeda J."/>
            <person name="Tanino M."/>
            <person name="Todokoro F."/>
            <person name="Yamaguchi K."/>
            <person name="Yamamoto N."/>
            <person name="Yamasaki C."/>
            <person name="Imanishi T."/>
            <person name="Okido T."/>
            <person name="Tada M."/>
            <person name="Ikeo K."/>
            <person name="Tateno Y."/>
            <person name="Gojobori T."/>
            <person name="Lin Y.C."/>
            <person name="Wei F.J."/>
            <person name="Hsing Y.I."/>
            <person name="Zhao Q."/>
            <person name="Han B."/>
            <person name="Kramer M.R."/>
            <person name="McCombie R.W."/>
            <person name="Lonsdale D."/>
            <person name="O'Donovan C.C."/>
            <person name="Whitfield E.J."/>
            <person name="Apweiler R."/>
            <person name="Koyanagi K.O."/>
            <person name="Khurana J.P."/>
            <person name="Raghuvanshi S."/>
            <person name="Singh N.K."/>
            <person name="Tyagi A.K."/>
            <person name="Haberer G."/>
            <person name="Fujisawa M."/>
            <person name="Hosokawa S."/>
            <person name="Ito Y."/>
            <person name="Ikawa H."/>
            <person name="Shibata M."/>
            <person name="Yamamoto M."/>
            <person name="Bruskiewich R.M."/>
            <person name="Hoen D.R."/>
            <person name="Bureau TE."/>
            <person name="Namiki N."/>
            <person name="Ohyanagi H."/>
            <person name="Sakai Y."/>
            <person name="Nobushima S."/>
            <person name="Sakata K."/>
            <person name="Barrero R.A."/>
            <person name="Sato Y."/>
            <person name="Souvorov A."/>
            <person name="Smith-White B."/>
            <person name="Tatusova T."/>
            <person name="An S."/>
            <person name="An G."/>
            <person name="OOta S."/>
            <person name="Fuks G."/>
            <person name="Messing J."/>
            <person name="Christie K.R."/>
            <person name="Lieberherr D."/>
            <person name="Kim H."/>
            <person name="Zuccolo A."/>
            <person name="Wing R.A."/>
            <person name="Nobuta K."/>
            <person name="Green P.J."/>
            <person name="Lu C."/>
            <person name="Meyers BC."/>
            <person name="Chaparro C."/>
            <person name="Piegu B."/>
            <person name="Panaud O."/>
            <person name="Echeverria M."/>
        </authorList>
    </citation>
    <scope>NUCLEOTIDE SEQUENCE</scope>
</reference>
<evidence type="ECO:0000313" key="2">
    <source>
        <dbReference type="EMBL" id="BAH91715.1"/>
    </source>
</evidence>
<dbReference type="Proteomes" id="UP000000763">
    <property type="component" value="Chromosome 2"/>
</dbReference>
<sequence>MEQSKSILNRYAIQTSIEKIAVRRRKTSSSRYSIPPYKFNASSIWQRKVPNLAFLSPHAIPQLPAPKPNYRPHPDQCPVPALPHPNRLLSETGWWWRWAIGGRRREMDLPGGGWRKRGISEGQCHRLHPCPPATAYLLRARPPPPLPLPHPPATSIRIEPWRVKC</sequence>
<reference evidence="3" key="6">
    <citation type="journal article" date="2008" name="Nucleic Acids Res.">
        <title>The rice annotation project database (RAP-DB): 2008 update.</title>
        <authorList>
            <consortium name="The rice annotation project (RAP)"/>
        </authorList>
    </citation>
    <scope>GENOME REANNOTATION</scope>
    <source>
        <strain evidence="3">cv. Nipponbare</strain>
    </source>
</reference>
<reference evidence="2" key="4">
    <citation type="journal article" date="2007" name="Genome Res.">
        <title>Curated Genome Annotation of Oryza sativa ssp. japonica and Comparative Genome Analysis with Arabidopsis thaliana.</title>
        <authorList>
            <consortium name="The Rice Annotation Project (RAP)"/>
            <person name="Itoh T."/>
            <person name="Tanaka T."/>
            <person name="Barrero R.A."/>
            <person name="Yamasaki C."/>
            <person name="Fujii Y."/>
            <person name="Hilton P.B."/>
            <person name="Antonio B.A."/>
            <person name="Aono H."/>
            <person name="Apweiler R."/>
            <person name="Bruskiewich R."/>
            <person name="Bureau T."/>
            <person name="Burr F."/>
            <person name="Costa de Oliveira A."/>
            <person name="Fuks G."/>
            <person name="Habara T."/>
            <person name="Haberer G."/>
            <person name="Han B."/>
            <person name="Harada E."/>
            <person name="Hiraki A.T."/>
            <person name="Hirochika H."/>
            <person name="Hoen D."/>
            <person name="Hokari H."/>
            <person name="Hosokawa S."/>
            <person name="Hsing Y."/>
            <person name="Ikawa H."/>
            <person name="Ikeo K."/>
            <person name="Imanishi T."/>
            <person name="Ito Y."/>
            <person name="Jaiswal P."/>
            <person name="Kanno M."/>
            <person name="Kawahara Y."/>
            <person name="Kawamura T."/>
            <person name="Kawashima H."/>
            <person name="Khurana J.P."/>
            <person name="Kikuchi S."/>
            <person name="Komatsu S."/>
            <person name="Koyanagi K.O."/>
            <person name="Kubooka H."/>
            <person name="Lieberherr D."/>
            <person name="Lin Y.C."/>
            <person name="Lonsdale D."/>
            <person name="Matsumoto T."/>
            <person name="Matsuya A."/>
            <person name="McCombie W.R."/>
            <person name="Messing J."/>
            <person name="Miyao A."/>
            <person name="Mulder N."/>
            <person name="Nagamura Y."/>
            <person name="Nam J."/>
            <person name="Namiki N."/>
            <person name="Numa H."/>
            <person name="Nurimoto S."/>
            <person name="O'donovan C."/>
            <person name="Ohyanagi H."/>
            <person name="Okido T."/>
            <person name="Oota S."/>
            <person name="Osato N."/>
            <person name="Palmer L.E."/>
            <person name="Quetier F."/>
            <person name="Raghuvanshi S."/>
            <person name="Saichi N."/>
            <person name="Sakai H."/>
            <person name="Sakai Y."/>
            <person name="Sakata K."/>
            <person name="Sakurai T."/>
            <person name="Sato F."/>
            <person name="Sato Y."/>
            <person name="Schoof H."/>
            <person name="Seki M."/>
            <person name="Shibata M."/>
            <person name="Shimizu Y."/>
            <person name="Shinozaki K."/>
            <person name="Shinso Y."/>
            <person name="Singh N.K."/>
            <person name="Smith-White B."/>
            <person name="Takeda J."/>
            <person name="Tanino M."/>
            <person name="Tatusova T."/>
            <person name="Thongjuea S."/>
            <person name="Todokoro F."/>
            <person name="Tsugane M."/>
            <person name="Tyagi A.K."/>
            <person name="Vanavichit A."/>
            <person name="Wang A."/>
            <person name="Wing R.A."/>
            <person name="Yamaguchi K."/>
            <person name="Yamamoto M."/>
            <person name="Yamamoto N."/>
            <person name="Yu Y."/>
            <person name="Zhang H."/>
            <person name="Zhao Q."/>
            <person name="Higo K."/>
            <person name="Burr B."/>
            <person name="Gojobori T."/>
            <person name="Sasaki T."/>
        </authorList>
    </citation>
    <scope>NUCLEOTIDE SEQUENCE</scope>
</reference>
<dbReference type="EMBL" id="AP007253">
    <property type="protein sequence ID" value="BAD46723.1"/>
    <property type="molecule type" value="Genomic_DNA"/>
</dbReference>
<organism evidence="1 3">
    <name type="scientific">Oryza sativa subsp. japonica</name>
    <name type="common">Rice</name>
    <dbReference type="NCBI Taxonomy" id="39947"/>
    <lineage>
        <taxon>Eukaryota</taxon>
        <taxon>Viridiplantae</taxon>
        <taxon>Streptophyta</taxon>
        <taxon>Embryophyta</taxon>
        <taxon>Tracheophyta</taxon>
        <taxon>Spermatophyta</taxon>
        <taxon>Magnoliopsida</taxon>
        <taxon>Liliopsida</taxon>
        <taxon>Poales</taxon>
        <taxon>Poaceae</taxon>
        <taxon>BOP clade</taxon>
        <taxon>Oryzoideae</taxon>
        <taxon>Oryzeae</taxon>
        <taxon>Oryzinae</taxon>
        <taxon>Oryza</taxon>
        <taxon>Oryza sativa</taxon>
    </lineage>
</organism>
<reference evidence="1" key="1">
    <citation type="submission" date="2004-08" db="EMBL/GenBank/DDBJ databases">
        <title>Oryza sativa nipponbare(GA3) genomic DNA, chromosome 2, BAC clone:OSJNBa0004O05.</title>
        <authorList>
            <person name="Sasaki T."/>
            <person name="Matsumoto T."/>
            <person name="Fujisawa M."/>
        </authorList>
    </citation>
    <scope>NUCLEOTIDE SEQUENCE</scope>
</reference>
<dbReference type="EMBL" id="AP008208">
    <property type="protein sequence ID" value="BAH91715.1"/>
    <property type="molecule type" value="Genomic_DNA"/>
</dbReference>
<name>Q64M82_ORYSJ</name>
<reference evidence="2" key="7">
    <citation type="submission" date="2012-08" db="EMBL/GenBank/DDBJ databases">
        <title>Oryza sativa nipponbare(GA3) genomic DNA, chromosome 2.</title>
        <authorList>
            <consortium name="IRGSP(International Rice Genome Sequencing Project)"/>
        </authorList>
    </citation>
    <scope>NUCLEOTIDE SEQUENCE</scope>
</reference>